<keyword evidence="1" id="KW-1133">Transmembrane helix</keyword>
<dbReference type="EMBL" id="CP036349">
    <property type="protein sequence ID" value="QDV74996.1"/>
    <property type="molecule type" value="Genomic_DNA"/>
</dbReference>
<keyword evidence="1" id="KW-0472">Membrane</keyword>
<name>A0A518KB25_9BACT</name>
<dbReference type="Gene3D" id="6.10.340.10">
    <property type="match status" value="1"/>
</dbReference>
<dbReference type="AlphaFoldDB" id="A0A518KB25"/>
<gene>
    <name evidence="2" type="ORF">Spa11_32050</name>
</gene>
<dbReference type="Proteomes" id="UP000316426">
    <property type="component" value="Chromosome"/>
</dbReference>
<sequence length="146" mass="16504">MNARRRTYIDPEVQGALARRLVLHWAIFIIAAAMLIFGMNWLSDPFTPATTHFQRMTSDYGPALLVLVCLAPIFVFDAVRLSNRFTGPMLRFKNAAKSLASGERPAKIQLRRGDFWQEVAADFNRVIDRFDPSAKPDHQPPSTTSL</sequence>
<feature type="transmembrane region" description="Helical" evidence="1">
    <location>
        <begin position="21"/>
        <end position="42"/>
    </location>
</feature>
<protein>
    <recommendedName>
        <fullName evidence="4">HAMP domain-containing protein</fullName>
    </recommendedName>
</protein>
<evidence type="ECO:0008006" key="4">
    <source>
        <dbReference type="Google" id="ProtNLM"/>
    </source>
</evidence>
<feature type="transmembrane region" description="Helical" evidence="1">
    <location>
        <begin position="62"/>
        <end position="81"/>
    </location>
</feature>
<reference evidence="2 3" key="1">
    <citation type="submission" date="2019-02" db="EMBL/GenBank/DDBJ databases">
        <title>Deep-cultivation of Planctomycetes and their phenomic and genomic characterization uncovers novel biology.</title>
        <authorList>
            <person name="Wiegand S."/>
            <person name="Jogler M."/>
            <person name="Boedeker C."/>
            <person name="Pinto D."/>
            <person name="Vollmers J."/>
            <person name="Rivas-Marin E."/>
            <person name="Kohn T."/>
            <person name="Peeters S.H."/>
            <person name="Heuer A."/>
            <person name="Rast P."/>
            <person name="Oberbeckmann S."/>
            <person name="Bunk B."/>
            <person name="Jeske O."/>
            <person name="Meyerdierks A."/>
            <person name="Storesund J.E."/>
            <person name="Kallscheuer N."/>
            <person name="Luecker S."/>
            <person name="Lage O.M."/>
            <person name="Pohl T."/>
            <person name="Merkel B.J."/>
            <person name="Hornburger P."/>
            <person name="Mueller R.-W."/>
            <person name="Bruemmer F."/>
            <person name="Labrenz M."/>
            <person name="Spormann A.M."/>
            <person name="Op den Camp H."/>
            <person name="Overmann J."/>
            <person name="Amann R."/>
            <person name="Jetten M.S.M."/>
            <person name="Mascher T."/>
            <person name="Medema M.H."/>
            <person name="Devos D.P."/>
            <person name="Kaster A.-K."/>
            <person name="Ovreas L."/>
            <person name="Rohde M."/>
            <person name="Galperin M.Y."/>
            <person name="Jogler C."/>
        </authorList>
    </citation>
    <scope>NUCLEOTIDE SEQUENCE [LARGE SCALE GENOMIC DNA]</scope>
    <source>
        <strain evidence="2 3">Spa11</strain>
    </source>
</reference>
<dbReference type="RefSeq" id="WP_145113906.1">
    <property type="nucleotide sequence ID" value="NZ_CP036349.1"/>
</dbReference>
<keyword evidence="1" id="KW-0812">Transmembrane</keyword>
<accession>A0A518KB25</accession>
<organism evidence="2 3">
    <name type="scientific">Botrimarina mediterranea</name>
    <dbReference type="NCBI Taxonomy" id="2528022"/>
    <lineage>
        <taxon>Bacteria</taxon>
        <taxon>Pseudomonadati</taxon>
        <taxon>Planctomycetota</taxon>
        <taxon>Planctomycetia</taxon>
        <taxon>Pirellulales</taxon>
        <taxon>Lacipirellulaceae</taxon>
        <taxon>Botrimarina</taxon>
    </lineage>
</organism>
<keyword evidence="3" id="KW-1185">Reference proteome</keyword>
<evidence type="ECO:0000256" key="1">
    <source>
        <dbReference type="SAM" id="Phobius"/>
    </source>
</evidence>
<evidence type="ECO:0000313" key="2">
    <source>
        <dbReference type="EMBL" id="QDV74996.1"/>
    </source>
</evidence>
<dbReference type="KEGG" id="bmei:Spa11_32050"/>
<evidence type="ECO:0000313" key="3">
    <source>
        <dbReference type="Proteomes" id="UP000316426"/>
    </source>
</evidence>
<proteinExistence type="predicted"/>